<dbReference type="FunFam" id="3.40.50.11060:FF:000001">
    <property type="entry name" value="GTPase HflX"/>
    <property type="match status" value="1"/>
</dbReference>
<dbReference type="Proteomes" id="UP001174909">
    <property type="component" value="Unassembled WGS sequence"/>
</dbReference>
<reference evidence="8" key="1">
    <citation type="submission" date="2023-03" db="EMBL/GenBank/DDBJ databases">
        <authorList>
            <person name="Steffen K."/>
            <person name="Cardenas P."/>
        </authorList>
    </citation>
    <scope>NUCLEOTIDE SEQUENCE</scope>
</reference>
<evidence type="ECO:0000313" key="9">
    <source>
        <dbReference type="Proteomes" id="UP001174909"/>
    </source>
</evidence>
<dbReference type="GO" id="GO:0043022">
    <property type="term" value="F:ribosome binding"/>
    <property type="evidence" value="ECO:0007669"/>
    <property type="project" value="TreeGrafter"/>
</dbReference>
<keyword evidence="2" id="KW-0963">Cytoplasm</keyword>
<dbReference type="InterPro" id="IPR042108">
    <property type="entry name" value="GTPase_HflX_N_sf"/>
</dbReference>
<evidence type="ECO:0000256" key="2">
    <source>
        <dbReference type="ARBA" id="ARBA00022490"/>
    </source>
</evidence>
<keyword evidence="6" id="KW-0342">GTP-binding</keyword>
<dbReference type="AlphaFoldDB" id="A0AA35RUG0"/>
<dbReference type="Pfam" id="PF13167">
    <property type="entry name" value="GTP-bdg_N"/>
    <property type="match status" value="1"/>
</dbReference>
<dbReference type="InterPro" id="IPR016496">
    <property type="entry name" value="GTPase_HflX"/>
</dbReference>
<name>A0AA35RUG0_GEOBA</name>
<organism evidence="8 9">
    <name type="scientific">Geodia barretti</name>
    <name type="common">Barrett's horny sponge</name>
    <dbReference type="NCBI Taxonomy" id="519541"/>
    <lineage>
        <taxon>Eukaryota</taxon>
        <taxon>Metazoa</taxon>
        <taxon>Porifera</taxon>
        <taxon>Demospongiae</taxon>
        <taxon>Heteroscleromorpha</taxon>
        <taxon>Tetractinellida</taxon>
        <taxon>Astrophorina</taxon>
        <taxon>Geodiidae</taxon>
        <taxon>Geodia</taxon>
    </lineage>
</organism>
<dbReference type="InterPro" id="IPR025121">
    <property type="entry name" value="GTPase_HflX_N"/>
</dbReference>
<accession>A0AA35RUG0</accession>
<evidence type="ECO:0000313" key="8">
    <source>
        <dbReference type="EMBL" id="CAI8017938.1"/>
    </source>
</evidence>
<dbReference type="GO" id="GO:0005525">
    <property type="term" value="F:GTP binding"/>
    <property type="evidence" value="ECO:0007669"/>
    <property type="project" value="UniProtKB-KW"/>
</dbReference>
<feature type="domain" description="GTPase HflX N-terminal" evidence="7">
    <location>
        <begin position="5"/>
        <end position="77"/>
    </location>
</feature>
<keyword evidence="5" id="KW-0460">Magnesium</keyword>
<proteinExistence type="predicted"/>
<protein>
    <submittedName>
        <fullName evidence="8">GTPase HflX</fullName>
    </submittedName>
</protein>
<keyword evidence="3" id="KW-0479">Metal-binding</keyword>
<dbReference type="PANTHER" id="PTHR10229">
    <property type="entry name" value="GTP-BINDING PROTEIN HFLX"/>
    <property type="match status" value="1"/>
</dbReference>
<evidence type="ECO:0000256" key="4">
    <source>
        <dbReference type="ARBA" id="ARBA00022741"/>
    </source>
</evidence>
<keyword evidence="4" id="KW-0547">Nucleotide-binding</keyword>
<evidence type="ECO:0000259" key="7">
    <source>
        <dbReference type="Pfam" id="PF13167"/>
    </source>
</evidence>
<evidence type="ECO:0000256" key="6">
    <source>
        <dbReference type="ARBA" id="ARBA00023134"/>
    </source>
</evidence>
<dbReference type="PANTHER" id="PTHR10229:SF0">
    <property type="entry name" value="GTP-BINDING PROTEIN 6-RELATED"/>
    <property type="match status" value="1"/>
</dbReference>
<comment type="caution">
    <text evidence="8">The sequence shown here is derived from an EMBL/GenBank/DDBJ whole genome shotgun (WGS) entry which is preliminary data.</text>
</comment>
<sequence length="104" mass="11758">MHEAEESLQELQQLAETAGIEVVYETIQSRNAPNPTYFIGEGKVEELKPLVEELDADAIIFDEELSPAQNRNLEKALMSPQLTGQDSFFRFLPNGHSPKKHAYK</sequence>
<keyword evidence="9" id="KW-1185">Reference proteome</keyword>
<comment type="subcellular location">
    <subcellularLocation>
        <location evidence="1">Cytoplasm</location>
    </subcellularLocation>
</comment>
<dbReference type="GO" id="GO:0046872">
    <property type="term" value="F:metal ion binding"/>
    <property type="evidence" value="ECO:0007669"/>
    <property type="project" value="UniProtKB-KW"/>
</dbReference>
<gene>
    <name evidence="8" type="ORF">GBAR_LOCUS10831</name>
</gene>
<dbReference type="Gene3D" id="3.40.50.11060">
    <property type="entry name" value="GTPase HflX, N-terminal domain"/>
    <property type="match status" value="1"/>
</dbReference>
<evidence type="ECO:0000256" key="3">
    <source>
        <dbReference type="ARBA" id="ARBA00022723"/>
    </source>
</evidence>
<evidence type="ECO:0000256" key="5">
    <source>
        <dbReference type="ARBA" id="ARBA00022842"/>
    </source>
</evidence>
<dbReference type="EMBL" id="CASHTH010001673">
    <property type="protein sequence ID" value="CAI8017938.1"/>
    <property type="molecule type" value="Genomic_DNA"/>
</dbReference>
<evidence type="ECO:0000256" key="1">
    <source>
        <dbReference type="ARBA" id="ARBA00004496"/>
    </source>
</evidence>
<dbReference type="GO" id="GO:0005737">
    <property type="term" value="C:cytoplasm"/>
    <property type="evidence" value="ECO:0007669"/>
    <property type="project" value="UniProtKB-SubCell"/>
</dbReference>